<comment type="caution">
    <text evidence="6">The sequence shown here is derived from an EMBL/GenBank/DDBJ whole genome shotgun (WGS) entry which is preliminary data.</text>
</comment>
<dbReference type="SMART" id="SM01225">
    <property type="entry name" value="G8"/>
    <property type="match status" value="1"/>
</dbReference>
<protein>
    <recommendedName>
        <fullName evidence="5">G8 domain-containing protein</fullName>
    </recommendedName>
</protein>
<evidence type="ECO:0000256" key="3">
    <source>
        <dbReference type="ARBA" id="ARBA00022729"/>
    </source>
</evidence>
<dbReference type="PANTHER" id="PTHR46769">
    <property type="entry name" value="POLYCYSTIC KIDNEY AND HEPATIC DISEASE 1 (AUTOSOMAL RECESSIVE)-LIKE 1"/>
    <property type="match status" value="1"/>
</dbReference>
<comment type="subcellular location">
    <subcellularLocation>
        <location evidence="1">Cell membrane</location>
    </subcellularLocation>
</comment>
<organism evidence="6 7">
    <name type="scientific">Candidatus Adlerbacteria bacterium RIFCSPHIGHO2_12_FULL_53_18</name>
    <dbReference type="NCBI Taxonomy" id="1797242"/>
    <lineage>
        <taxon>Bacteria</taxon>
        <taxon>Candidatus Adleribacteriota</taxon>
    </lineage>
</organism>
<dbReference type="InterPro" id="IPR052387">
    <property type="entry name" value="Fibrocystin"/>
</dbReference>
<dbReference type="PROSITE" id="PS51484">
    <property type="entry name" value="G8"/>
    <property type="match status" value="1"/>
</dbReference>
<evidence type="ECO:0000256" key="4">
    <source>
        <dbReference type="ARBA" id="ARBA00023180"/>
    </source>
</evidence>
<evidence type="ECO:0000256" key="2">
    <source>
        <dbReference type="ARBA" id="ARBA00022475"/>
    </source>
</evidence>
<evidence type="ECO:0000313" key="6">
    <source>
        <dbReference type="EMBL" id="OGC84991.1"/>
    </source>
</evidence>
<evidence type="ECO:0000313" key="7">
    <source>
        <dbReference type="Proteomes" id="UP000178091"/>
    </source>
</evidence>
<dbReference type="AlphaFoldDB" id="A0A1F4XTD8"/>
<sequence>MTPPDQQEHFLARSGIALVALLCLFTLPAPANLDATLGSAGSVLGAQANMHLAQDSGGNTAGNVKGFVDKIDKDSSGTYVYGWACQERVSEPINLHIYAGGPAGSGTLVTATGLTNIANEAAVSTACGTTGVKHRYKYYFSNEMLTRYAGEKIYVHGIRKVGTVANALLTNSGNFTLPVTVTPPPGSPTCTLSASPSSIASGQSATLSWTTTNATSASINNGVGAVTPTAGGTKSVSPATTTTYTMTATGAGGSATCNTSVTVTASRPTPGPSTKFSVGEGVRVNPVIKALNVLSTPGGPALGQQAGGSIGVIATPPTSQNGIKVGDNYWWYVNFDTGVDGWAAEQLIATYTPPPIEPPPIAICPATVPPPIIKAAGTQTATVAQPTGAAAEVVGETVEEAETTPGAPLNTAAIYQEQLATGKMAAPTTRVAKTGMWNNRATWGGILPTANDTVRIPQGVTVTLEGAAYAGSVEVNGILKTGSADTSLSARWVMVMGSGSRFEVGTLASPFIRTFTLELFGPKSTENIHGAGTKFLMAMGGGVIQMHGRPQVSWTKLYATAAKGATQIKVSEPVSWEIGDQIVIASSVLNPNQAEVRTITGRSTDCLTLTLDKPLTYRHVGEQTRYTRPTDNKSWVLDQRAEVGLLTHNVKVQGDASSESTGFGAHVMIMKGAKGYFSDVELYRMGQKKSMGRYPIHWHMAENTSAGQYIKNSSIYRSYNRAVTLHGSESVVIERNVAYDHMGHGIFLEEGSERFNKINYNLVMQTRKPAPGDELLPSDNELNEPQNRTPSSFWITNPNNEFIGNVAAGTVGTGFWFIFPAKPLGLSASVARFKNMSPQTQPLGTFRDNVAHSNMSGFDVHDSINPTTHQISRNKAWNPPAVSYLDNFTLYANYLSLYSGTNSKKVEKVVFRNVISADIYLEHVRFAHFETIENSLFVEDSGNGILPATANTSFYALYDGAGRVYKSHFVGFDKPGTTFIKSGGASIKQPNHLFSGLTFDPKTPPRIVFSDCSSISCESGGGNWFNVSVVDVDGSLTGKAGHTITSNNPIMLTKNSVPWSNGANAYVSPHKFKMIFLNTSAPITWKRTGGGEPTVTYTDTFVKPHKSRQLHAIDGAGFNYTY</sequence>
<feature type="domain" description="G8" evidence="5">
    <location>
        <begin position="441"/>
        <end position="559"/>
    </location>
</feature>
<evidence type="ECO:0000259" key="5">
    <source>
        <dbReference type="PROSITE" id="PS51484"/>
    </source>
</evidence>
<dbReference type="InterPro" id="IPR012334">
    <property type="entry name" value="Pectin_lyas_fold"/>
</dbReference>
<gene>
    <name evidence="6" type="ORF">A3F55_01215</name>
</gene>
<evidence type="ECO:0000256" key="1">
    <source>
        <dbReference type="ARBA" id="ARBA00004236"/>
    </source>
</evidence>
<keyword evidence="4" id="KW-0325">Glycoprotein</keyword>
<dbReference type="InterPro" id="IPR011050">
    <property type="entry name" value="Pectin_lyase_fold/virulence"/>
</dbReference>
<keyword evidence="2" id="KW-1003">Cell membrane</keyword>
<keyword evidence="2" id="KW-0472">Membrane</keyword>
<dbReference type="InterPro" id="IPR019316">
    <property type="entry name" value="G8_domain"/>
</dbReference>
<dbReference type="PANTHER" id="PTHR46769:SF2">
    <property type="entry name" value="FIBROCYSTIN-L ISOFORM 2 PRECURSOR-RELATED"/>
    <property type="match status" value="1"/>
</dbReference>
<dbReference type="Pfam" id="PF10162">
    <property type="entry name" value="G8"/>
    <property type="match status" value="1"/>
</dbReference>
<dbReference type="InterPro" id="IPR055401">
    <property type="entry name" value="CEMIP_beta-hel_dom"/>
</dbReference>
<dbReference type="Pfam" id="PF24606">
    <property type="entry name" value="CEMIP_beta-hel"/>
    <property type="match status" value="1"/>
</dbReference>
<keyword evidence="3" id="KW-0732">Signal</keyword>
<dbReference type="EMBL" id="MEWW01000006">
    <property type="protein sequence ID" value="OGC84991.1"/>
    <property type="molecule type" value="Genomic_DNA"/>
</dbReference>
<reference evidence="6 7" key="1">
    <citation type="journal article" date="2016" name="Nat. Commun.">
        <title>Thousands of microbial genomes shed light on interconnected biogeochemical processes in an aquifer system.</title>
        <authorList>
            <person name="Anantharaman K."/>
            <person name="Brown C.T."/>
            <person name="Hug L.A."/>
            <person name="Sharon I."/>
            <person name="Castelle C.J."/>
            <person name="Probst A.J."/>
            <person name="Thomas B.C."/>
            <person name="Singh A."/>
            <person name="Wilkins M.J."/>
            <person name="Karaoz U."/>
            <person name="Brodie E.L."/>
            <person name="Williams K.H."/>
            <person name="Hubbard S.S."/>
            <person name="Banfield J.F."/>
        </authorList>
    </citation>
    <scope>NUCLEOTIDE SEQUENCE [LARGE SCALE GENOMIC DNA]</scope>
</reference>
<proteinExistence type="predicted"/>
<accession>A0A1F4XTD8</accession>
<dbReference type="GO" id="GO:0005886">
    <property type="term" value="C:plasma membrane"/>
    <property type="evidence" value="ECO:0007669"/>
    <property type="project" value="UniProtKB-SubCell"/>
</dbReference>
<dbReference type="Gene3D" id="2.160.20.10">
    <property type="entry name" value="Single-stranded right-handed beta-helix, Pectin lyase-like"/>
    <property type="match status" value="1"/>
</dbReference>
<dbReference type="Proteomes" id="UP000178091">
    <property type="component" value="Unassembled WGS sequence"/>
</dbReference>
<name>A0A1F4XTD8_9BACT</name>
<dbReference type="SUPFAM" id="SSF51126">
    <property type="entry name" value="Pectin lyase-like"/>
    <property type="match status" value="1"/>
</dbReference>